<dbReference type="GeneID" id="25564957"/>
<dbReference type="Proteomes" id="UP000054408">
    <property type="component" value="Unassembled WGS sequence"/>
</dbReference>
<dbReference type="EMBL" id="GL349456">
    <property type="protein sequence ID" value="KNC49544.1"/>
    <property type="molecule type" value="Genomic_DNA"/>
</dbReference>
<sequence>MADTAKPSVLVLGGTGFIGRNFVHHLVVNDLASYIRVADKVLPQTAYMDEAHAASFASPIVEFRQANLTNDASIEKAFTDGVETPFRFVINLAGETKYSQPETVYAEKIAQLTTKVATAAAKHGVERFVEVSTAQVYDGNKKTKSEDEKLKPWTNIATHKVQAEEALAGIDGLNYVVVRPAIVYGPGDVAGIAPRIICGAVYKQLGEKMEFLWTKDLAINTVHVDDVVRALWHLTSHGESGEVFNLADKGNTNQGKVNEILEAIFGIDTKFAGKIKSNLARVNLSGVTETVNEKHLKPWSDLCKAAGIENTPLTPYLDQELLYNNHLCIDGSKIEGTGFTYEVPEINEELVRAQIAYHVSQGIFPESSLQ</sequence>
<dbReference type="STRING" id="461836.A0A0L0DB17"/>
<dbReference type="InterPro" id="IPR050177">
    <property type="entry name" value="Lipid_A_modif_metabolic_enz"/>
</dbReference>
<gene>
    <name evidence="2" type="ORF">AMSG_05573</name>
</gene>
<evidence type="ECO:0000313" key="2">
    <source>
        <dbReference type="EMBL" id="KNC49544.1"/>
    </source>
</evidence>
<dbReference type="Pfam" id="PF01370">
    <property type="entry name" value="Epimerase"/>
    <property type="match status" value="1"/>
</dbReference>
<dbReference type="PANTHER" id="PTHR43245">
    <property type="entry name" value="BIFUNCTIONAL POLYMYXIN RESISTANCE PROTEIN ARNA"/>
    <property type="match status" value="1"/>
</dbReference>
<reference evidence="2 3" key="1">
    <citation type="submission" date="2010-05" db="EMBL/GenBank/DDBJ databases">
        <title>The Genome Sequence of Thecamonas trahens ATCC 50062.</title>
        <authorList>
            <consortium name="The Broad Institute Genome Sequencing Platform"/>
            <person name="Russ C."/>
            <person name="Cuomo C."/>
            <person name="Shea T."/>
            <person name="Young S.K."/>
            <person name="Zeng Q."/>
            <person name="Koehrsen M."/>
            <person name="Haas B."/>
            <person name="Borodovsky M."/>
            <person name="Guigo R."/>
            <person name="Alvarado L."/>
            <person name="Berlin A."/>
            <person name="Bochicchio J."/>
            <person name="Borenstein D."/>
            <person name="Chapman S."/>
            <person name="Chen Z."/>
            <person name="Freedman E."/>
            <person name="Gellesch M."/>
            <person name="Goldberg J."/>
            <person name="Griggs A."/>
            <person name="Gujja S."/>
            <person name="Heilman E."/>
            <person name="Heiman D."/>
            <person name="Hepburn T."/>
            <person name="Howarth C."/>
            <person name="Jen D."/>
            <person name="Larson L."/>
            <person name="Mehta T."/>
            <person name="Park D."/>
            <person name="Pearson M."/>
            <person name="Roberts A."/>
            <person name="Saif S."/>
            <person name="Shenoy N."/>
            <person name="Sisk P."/>
            <person name="Stolte C."/>
            <person name="Sykes S."/>
            <person name="Thomson T."/>
            <person name="Walk T."/>
            <person name="White J."/>
            <person name="Yandava C."/>
            <person name="Burger G."/>
            <person name="Gray M.W."/>
            <person name="Holland P.W.H."/>
            <person name="King N."/>
            <person name="Lang F.B.F."/>
            <person name="Roger A.J."/>
            <person name="Ruiz-Trillo I."/>
            <person name="Lander E."/>
            <person name="Nusbaum C."/>
        </authorList>
    </citation>
    <scope>NUCLEOTIDE SEQUENCE [LARGE SCALE GENOMIC DNA]</scope>
    <source>
        <strain evidence="2 3">ATCC 50062</strain>
    </source>
</reference>
<dbReference type="PANTHER" id="PTHR43245:SF11">
    <property type="entry name" value="LD23561P"/>
    <property type="match status" value="1"/>
</dbReference>
<name>A0A0L0DB17_THETB</name>
<dbReference type="OMA" id="PQTAWLN"/>
<evidence type="ECO:0000313" key="3">
    <source>
        <dbReference type="Proteomes" id="UP000054408"/>
    </source>
</evidence>
<dbReference type="InterPro" id="IPR001509">
    <property type="entry name" value="Epimerase_deHydtase"/>
</dbReference>
<dbReference type="AlphaFoldDB" id="A0A0L0DB17"/>
<dbReference type="Gene3D" id="3.40.50.720">
    <property type="entry name" value="NAD(P)-binding Rossmann-like Domain"/>
    <property type="match status" value="1"/>
</dbReference>
<dbReference type="InterPro" id="IPR036291">
    <property type="entry name" value="NAD(P)-bd_dom_sf"/>
</dbReference>
<dbReference type="RefSeq" id="XP_013757656.1">
    <property type="nucleotide sequence ID" value="XM_013902202.1"/>
</dbReference>
<evidence type="ECO:0000259" key="1">
    <source>
        <dbReference type="Pfam" id="PF01370"/>
    </source>
</evidence>
<dbReference type="SUPFAM" id="SSF51735">
    <property type="entry name" value="NAD(P)-binding Rossmann-fold domains"/>
    <property type="match status" value="1"/>
</dbReference>
<keyword evidence="3" id="KW-1185">Reference proteome</keyword>
<organism evidence="2 3">
    <name type="scientific">Thecamonas trahens ATCC 50062</name>
    <dbReference type="NCBI Taxonomy" id="461836"/>
    <lineage>
        <taxon>Eukaryota</taxon>
        <taxon>Apusozoa</taxon>
        <taxon>Apusomonadida</taxon>
        <taxon>Apusomonadidae</taxon>
        <taxon>Thecamonas</taxon>
    </lineage>
</organism>
<dbReference type="eggNOG" id="KOG1430">
    <property type="taxonomic scope" value="Eukaryota"/>
</dbReference>
<dbReference type="OrthoDB" id="16464at2759"/>
<feature type="domain" description="NAD-dependent epimerase/dehydratase" evidence="1">
    <location>
        <begin position="9"/>
        <end position="247"/>
    </location>
</feature>
<accession>A0A0L0DB17</accession>
<protein>
    <submittedName>
        <fullName evidence="2">NAD-dependent epimerase/dehydratase</fullName>
    </submittedName>
</protein>
<proteinExistence type="predicted"/>